<dbReference type="OrthoDB" id="5963061at2759"/>
<evidence type="ECO:0000259" key="2">
    <source>
        <dbReference type="PROSITE" id="PS50011"/>
    </source>
</evidence>
<dbReference type="CDD" id="cd00180">
    <property type="entry name" value="PKc"/>
    <property type="match status" value="1"/>
</dbReference>
<dbReference type="KEGG" id="spu:115928565"/>
<dbReference type="Proteomes" id="UP000007110">
    <property type="component" value="Unassembled WGS sequence"/>
</dbReference>
<reference evidence="3" key="2">
    <citation type="submission" date="2021-01" db="UniProtKB">
        <authorList>
            <consortium name="EnsemblMetazoa"/>
        </authorList>
    </citation>
    <scope>IDENTIFICATION</scope>
</reference>
<evidence type="ECO:0000313" key="3">
    <source>
        <dbReference type="EnsemblMetazoa" id="XP_030851748"/>
    </source>
</evidence>
<protein>
    <recommendedName>
        <fullName evidence="2">Protein kinase domain-containing protein</fullName>
    </recommendedName>
</protein>
<evidence type="ECO:0000313" key="4">
    <source>
        <dbReference type="Proteomes" id="UP000007110"/>
    </source>
</evidence>
<feature type="domain" description="Protein kinase" evidence="2">
    <location>
        <begin position="37"/>
        <end position="273"/>
    </location>
</feature>
<feature type="region of interest" description="Disordered" evidence="1">
    <location>
        <begin position="1"/>
        <end position="22"/>
    </location>
</feature>
<dbReference type="InterPro" id="IPR000719">
    <property type="entry name" value="Prot_kinase_dom"/>
</dbReference>
<proteinExistence type="predicted"/>
<name>A0A7M7PKM9_STRPU</name>
<evidence type="ECO:0000256" key="1">
    <source>
        <dbReference type="SAM" id="MobiDB-lite"/>
    </source>
</evidence>
<keyword evidence="4" id="KW-1185">Reference proteome</keyword>
<dbReference type="InParanoid" id="A0A7M7PKM9"/>
<dbReference type="GO" id="GO:0004672">
    <property type="term" value="F:protein kinase activity"/>
    <property type="evidence" value="ECO:0007669"/>
    <property type="project" value="InterPro"/>
</dbReference>
<dbReference type="GeneID" id="115928565"/>
<dbReference type="SMART" id="SM00220">
    <property type="entry name" value="S_TKc"/>
    <property type="match status" value="1"/>
</dbReference>
<dbReference type="PANTHER" id="PTHR24345:SF93">
    <property type="entry name" value="SERINE_THREONINE-PROTEIN KINASE PLK1"/>
    <property type="match status" value="1"/>
</dbReference>
<dbReference type="InterPro" id="IPR011009">
    <property type="entry name" value="Kinase-like_dom_sf"/>
</dbReference>
<dbReference type="SUPFAM" id="SSF56112">
    <property type="entry name" value="Protein kinase-like (PK-like)"/>
    <property type="match status" value="1"/>
</dbReference>
<dbReference type="RefSeq" id="XP_030851748.1">
    <property type="nucleotide sequence ID" value="XM_030995888.1"/>
</dbReference>
<dbReference type="Gene3D" id="1.10.510.10">
    <property type="entry name" value="Transferase(Phosphotransferase) domain 1"/>
    <property type="match status" value="1"/>
</dbReference>
<dbReference type="PROSITE" id="PS50011">
    <property type="entry name" value="PROTEIN_KINASE_DOM"/>
    <property type="match status" value="1"/>
</dbReference>
<organism evidence="3 4">
    <name type="scientific">Strongylocentrotus purpuratus</name>
    <name type="common">Purple sea urchin</name>
    <dbReference type="NCBI Taxonomy" id="7668"/>
    <lineage>
        <taxon>Eukaryota</taxon>
        <taxon>Metazoa</taxon>
        <taxon>Echinodermata</taxon>
        <taxon>Eleutherozoa</taxon>
        <taxon>Echinozoa</taxon>
        <taxon>Echinoidea</taxon>
        <taxon>Euechinoidea</taxon>
        <taxon>Echinacea</taxon>
        <taxon>Camarodonta</taxon>
        <taxon>Echinidea</taxon>
        <taxon>Strongylocentrotidae</taxon>
        <taxon>Strongylocentrotus</taxon>
    </lineage>
</organism>
<dbReference type="Gene3D" id="3.30.200.20">
    <property type="entry name" value="Phosphorylase Kinase, domain 1"/>
    <property type="match status" value="1"/>
</dbReference>
<accession>A0A7M7PKM9</accession>
<dbReference type="GO" id="GO:0005524">
    <property type="term" value="F:ATP binding"/>
    <property type="evidence" value="ECO:0007669"/>
    <property type="project" value="InterPro"/>
</dbReference>
<sequence>MSNSDLDAAKATPKSKGKAKAGTIVRRMRDLVPFRESNGSIELGSGTAGTVYLFRHAKTNEPVALKVIALPPGGVDGNRKSAIEKLQNEMKIIQRLGCMEWFPSSTDAARWQGPKLDKDAWMNVMLDIADGLTVMHKKGFLCNDLKEDNVLLVKSGGEWRAKIIDFGCHAKRDYKYSQAYNYIAPECALKGKGFSVSSDVYSLGRLAAFVGQEMPGLKELGDYGFNIYSSPRGKRPSLQEFSKEINYLRSRTNESDSDEDLMKLEVIKEHTRFQIWALAGQRGT</sequence>
<dbReference type="EnsemblMetazoa" id="XM_030995888">
    <property type="protein sequence ID" value="XP_030851748"/>
    <property type="gene ID" value="LOC115928565"/>
</dbReference>
<dbReference type="AlphaFoldDB" id="A0A7M7PKM9"/>
<reference evidence="4" key="1">
    <citation type="submission" date="2015-02" db="EMBL/GenBank/DDBJ databases">
        <title>Genome sequencing for Strongylocentrotus purpuratus.</title>
        <authorList>
            <person name="Murali S."/>
            <person name="Liu Y."/>
            <person name="Vee V."/>
            <person name="English A."/>
            <person name="Wang M."/>
            <person name="Skinner E."/>
            <person name="Han Y."/>
            <person name="Muzny D.M."/>
            <person name="Worley K.C."/>
            <person name="Gibbs R.A."/>
        </authorList>
    </citation>
    <scope>NUCLEOTIDE SEQUENCE</scope>
</reference>
<dbReference type="Pfam" id="PF00069">
    <property type="entry name" value="Pkinase"/>
    <property type="match status" value="1"/>
</dbReference>
<dbReference type="PANTHER" id="PTHR24345">
    <property type="entry name" value="SERINE/THREONINE-PROTEIN KINASE PLK"/>
    <property type="match status" value="1"/>
</dbReference>